<sequence>MDIIKSVSESQAVILNDIIKLYCPNGFEVDPTYSKGNFYKDVPEPKHKLDLHPQGSGVIEADSRQLPFNSSSVGSIVFDPPFVGGSQKDGKPGIIKERFGYYK</sequence>
<evidence type="ECO:0008006" key="2">
    <source>
        <dbReference type="Google" id="ProtNLM"/>
    </source>
</evidence>
<dbReference type="EMBL" id="LAZR01021663">
    <property type="protein sequence ID" value="KKL84575.1"/>
    <property type="molecule type" value="Genomic_DNA"/>
</dbReference>
<comment type="caution">
    <text evidence="1">The sequence shown here is derived from an EMBL/GenBank/DDBJ whole genome shotgun (WGS) entry which is preliminary data.</text>
</comment>
<accession>A0A0F9HS96</accession>
<reference evidence="1" key="1">
    <citation type="journal article" date="2015" name="Nature">
        <title>Complex archaea that bridge the gap between prokaryotes and eukaryotes.</title>
        <authorList>
            <person name="Spang A."/>
            <person name="Saw J.H."/>
            <person name="Jorgensen S.L."/>
            <person name="Zaremba-Niedzwiedzka K."/>
            <person name="Martijn J."/>
            <person name="Lind A.E."/>
            <person name="van Eijk R."/>
            <person name="Schleper C."/>
            <person name="Guy L."/>
            <person name="Ettema T.J."/>
        </authorList>
    </citation>
    <scope>NUCLEOTIDE SEQUENCE</scope>
</reference>
<gene>
    <name evidence="1" type="ORF">LCGC14_1963320</name>
</gene>
<evidence type="ECO:0000313" key="1">
    <source>
        <dbReference type="EMBL" id="KKL84575.1"/>
    </source>
</evidence>
<dbReference type="AlphaFoldDB" id="A0A0F9HS96"/>
<organism evidence="1">
    <name type="scientific">marine sediment metagenome</name>
    <dbReference type="NCBI Taxonomy" id="412755"/>
    <lineage>
        <taxon>unclassified sequences</taxon>
        <taxon>metagenomes</taxon>
        <taxon>ecological metagenomes</taxon>
    </lineage>
</organism>
<feature type="non-terminal residue" evidence="1">
    <location>
        <position position="103"/>
    </location>
</feature>
<name>A0A0F9HS96_9ZZZZ</name>
<protein>
    <recommendedName>
        <fullName evidence="2">DNA methylase N-4/N-6 domain-containing protein</fullName>
    </recommendedName>
</protein>
<proteinExistence type="predicted"/>